<proteinExistence type="predicted"/>
<keyword evidence="2" id="KW-1185">Reference proteome</keyword>
<dbReference type="InterPro" id="IPR049819">
    <property type="entry name" value="SP_0009-like"/>
</dbReference>
<reference evidence="1 2" key="1">
    <citation type="journal article" date="2023" name="Int. J. Syst. Evol. Microbiol.">
        <title>Streptococcus sciuri sp. nov., Staphylococcus marylandisciuri sp. nov. and Staphylococcus americanisciuri sp. nov., isolated from faeces of eastern grey squirrel (Sciurus carolinensis).</title>
        <authorList>
            <person name="Volokhov D.V."/>
            <person name="Zagorodnyaya T.A."/>
            <person name="Furtak V.A."/>
            <person name="Nattanmai G."/>
            <person name="Randall L."/>
            <person name="Jose S."/>
            <person name="Gao Y."/>
            <person name="Eisenberg T."/>
            <person name="Delmonte P."/>
            <person name="Blom J."/>
            <person name="Mitchell K.K."/>
        </authorList>
    </citation>
    <scope>NUCLEOTIDE SEQUENCE [LARGE SCALE GENOMIC DNA]</scope>
    <source>
        <strain evidence="1 2">SQ9-PEA</strain>
    </source>
</reference>
<sequence>MEKIVTIIERFLEYSDIKLEELSQTNQELLETFYSKEEKR</sequence>
<accession>A0ABT2F690</accession>
<dbReference type="EMBL" id="JANUXX010000002">
    <property type="protein sequence ID" value="MCS4487983.1"/>
    <property type="molecule type" value="Genomic_DNA"/>
</dbReference>
<organism evidence="1 2">
    <name type="scientific">Streptococcus sciuri</name>
    <dbReference type="NCBI Taxonomy" id="2973939"/>
    <lineage>
        <taxon>Bacteria</taxon>
        <taxon>Bacillati</taxon>
        <taxon>Bacillota</taxon>
        <taxon>Bacilli</taxon>
        <taxon>Lactobacillales</taxon>
        <taxon>Streptococcaceae</taxon>
        <taxon>Streptococcus</taxon>
    </lineage>
</organism>
<comment type="caution">
    <text evidence="1">The sequence shown here is derived from an EMBL/GenBank/DDBJ whole genome shotgun (WGS) entry which is preliminary data.</text>
</comment>
<evidence type="ECO:0000313" key="1">
    <source>
        <dbReference type="EMBL" id="MCS4487983.1"/>
    </source>
</evidence>
<dbReference type="RefSeq" id="WP_259137597.1">
    <property type="nucleotide sequence ID" value="NZ_JANUXX010000002.1"/>
</dbReference>
<name>A0ABT2F690_9STRE</name>
<dbReference type="NCBIfam" id="NF040896">
    <property type="entry name" value="SP_0009_fam"/>
    <property type="match status" value="1"/>
</dbReference>
<dbReference type="Proteomes" id="UP001206548">
    <property type="component" value="Unassembled WGS sequence"/>
</dbReference>
<evidence type="ECO:0000313" key="2">
    <source>
        <dbReference type="Proteomes" id="UP001206548"/>
    </source>
</evidence>
<gene>
    <name evidence="1" type="ORF">NXS10_03230</name>
</gene>
<protein>
    <submittedName>
        <fullName evidence="1">SP_0009 family protein</fullName>
    </submittedName>
</protein>